<keyword evidence="1" id="KW-1133">Transmembrane helix</keyword>
<feature type="transmembrane region" description="Helical" evidence="1">
    <location>
        <begin position="56"/>
        <end position="75"/>
    </location>
</feature>
<reference evidence="2" key="1">
    <citation type="journal article" date="2023" name="bioRxiv">
        <title>Scaffold-level genome assemblies of two parasitoid biocontrol wasps reveal the parthenogenesis mechanism and an associated novel virus.</title>
        <authorList>
            <person name="Inwood S."/>
            <person name="Skelly J."/>
            <person name="Guhlin J."/>
            <person name="Harrop T."/>
            <person name="Goldson S."/>
            <person name="Dearden P."/>
        </authorList>
    </citation>
    <scope>NUCLEOTIDE SEQUENCE</scope>
    <source>
        <strain evidence="2">Lincoln</strain>
        <tissue evidence="2">Whole body</tissue>
    </source>
</reference>
<gene>
    <name evidence="2" type="ORF">PV327_000886</name>
</gene>
<evidence type="ECO:0000256" key="1">
    <source>
        <dbReference type="SAM" id="Phobius"/>
    </source>
</evidence>
<sequence length="81" mass="8818">MNVTTKQRPPWGTPFSSLPLSAIPVRRKQLRIGREAAKRTGVMGCEMRPPGRDPGGLFNLFVVVGFLLVGPTSLVRTQGKS</sequence>
<name>A0AA39L2R6_MICHY</name>
<keyword evidence="1" id="KW-0472">Membrane</keyword>
<proteinExistence type="predicted"/>
<comment type="caution">
    <text evidence="2">The sequence shown here is derived from an EMBL/GenBank/DDBJ whole genome shotgun (WGS) entry which is preliminary data.</text>
</comment>
<evidence type="ECO:0000313" key="2">
    <source>
        <dbReference type="EMBL" id="KAK0182787.1"/>
    </source>
</evidence>
<keyword evidence="1" id="KW-0812">Transmembrane</keyword>
<reference evidence="2" key="2">
    <citation type="submission" date="2023-03" db="EMBL/GenBank/DDBJ databases">
        <authorList>
            <person name="Inwood S.N."/>
            <person name="Skelly J.G."/>
            <person name="Guhlin J."/>
            <person name="Harrop T.W.R."/>
            <person name="Goldson S.G."/>
            <person name="Dearden P.K."/>
        </authorList>
    </citation>
    <scope>NUCLEOTIDE SEQUENCE</scope>
    <source>
        <strain evidence="2">Lincoln</strain>
        <tissue evidence="2">Whole body</tissue>
    </source>
</reference>
<dbReference type="AlphaFoldDB" id="A0AA39L2R6"/>
<organism evidence="2 3">
    <name type="scientific">Microctonus hyperodae</name>
    <name type="common">Parasitoid wasp</name>
    <dbReference type="NCBI Taxonomy" id="165561"/>
    <lineage>
        <taxon>Eukaryota</taxon>
        <taxon>Metazoa</taxon>
        <taxon>Ecdysozoa</taxon>
        <taxon>Arthropoda</taxon>
        <taxon>Hexapoda</taxon>
        <taxon>Insecta</taxon>
        <taxon>Pterygota</taxon>
        <taxon>Neoptera</taxon>
        <taxon>Endopterygota</taxon>
        <taxon>Hymenoptera</taxon>
        <taxon>Apocrita</taxon>
        <taxon>Ichneumonoidea</taxon>
        <taxon>Braconidae</taxon>
        <taxon>Euphorinae</taxon>
        <taxon>Microctonus</taxon>
    </lineage>
</organism>
<keyword evidence="3" id="KW-1185">Reference proteome</keyword>
<accession>A0AA39L2R6</accession>
<protein>
    <submittedName>
        <fullName evidence="2">Uncharacterized protein</fullName>
    </submittedName>
</protein>
<dbReference type="Proteomes" id="UP001168972">
    <property type="component" value="Unassembled WGS sequence"/>
</dbReference>
<evidence type="ECO:0000313" key="3">
    <source>
        <dbReference type="Proteomes" id="UP001168972"/>
    </source>
</evidence>
<dbReference type="EMBL" id="JAQQBR010000001">
    <property type="protein sequence ID" value="KAK0182787.1"/>
    <property type="molecule type" value="Genomic_DNA"/>
</dbReference>